<dbReference type="InterPro" id="IPR051487">
    <property type="entry name" value="Ser/Thr_Proteases_Immune/Dev"/>
</dbReference>
<evidence type="ECO:0000313" key="5">
    <source>
        <dbReference type="Proteomes" id="UP000299102"/>
    </source>
</evidence>
<name>A0A4C1ZXK7_EUMVA</name>
<accession>A0A4C1ZXK7</accession>
<dbReference type="GO" id="GO:0006508">
    <property type="term" value="P:proteolysis"/>
    <property type="evidence" value="ECO:0007669"/>
    <property type="project" value="InterPro"/>
</dbReference>
<gene>
    <name evidence="4" type="ORF">EVAR_70068_1</name>
</gene>
<keyword evidence="5" id="KW-1185">Reference proteome</keyword>
<dbReference type="AlphaFoldDB" id="A0A4C1ZXK7"/>
<dbReference type="Gene3D" id="2.40.10.10">
    <property type="entry name" value="Trypsin-like serine proteases"/>
    <property type="match status" value="1"/>
</dbReference>
<dbReference type="OrthoDB" id="2019384at2759"/>
<dbReference type="InterPro" id="IPR001254">
    <property type="entry name" value="Trypsin_dom"/>
</dbReference>
<organism evidence="4 5">
    <name type="scientific">Eumeta variegata</name>
    <name type="common">Bagworm moth</name>
    <name type="synonym">Eumeta japonica</name>
    <dbReference type="NCBI Taxonomy" id="151549"/>
    <lineage>
        <taxon>Eukaryota</taxon>
        <taxon>Metazoa</taxon>
        <taxon>Ecdysozoa</taxon>
        <taxon>Arthropoda</taxon>
        <taxon>Hexapoda</taxon>
        <taxon>Insecta</taxon>
        <taxon>Pterygota</taxon>
        <taxon>Neoptera</taxon>
        <taxon>Endopterygota</taxon>
        <taxon>Lepidoptera</taxon>
        <taxon>Glossata</taxon>
        <taxon>Ditrysia</taxon>
        <taxon>Tineoidea</taxon>
        <taxon>Psychidae</taxon>
        <taxon>Oiketicinae</taxon>
        <taxon>Eumeta</taxon>
    </lineage>
</organism>
<dbReference type="InterPro" id="IPR009003">
    <property type="entry name" value="Peptidase_S1_PA"/>
</dbReference>
<sequence length="252" mass="27810">MVITPVRFPPPVGHTPFALAHRAAHNGFLSFFPVAGENYKKKHKGGSLNAIGDKKRALNSGVGSAVKTVFNFHFGKQPSIGIPGKWFRGGQTNFQDDIALLLLATPFEFNSFVLPACIDFNVKFDREQLRDGNLGTIAGWSLTAVNGRESPILQVVELPYVDVGRCMDEMPPDFRRYITSDKICAGYANGTALCRGDSGGGLTFWIEKKDLKRYYLRGIASTAKHTTNACNALSLTTFTHVLAHEHFIRDYL</sequence>
<feature type="domain" description="Peptidase S1" evidence="3">
    <location>
        <begin position="87"/>
        <end position="252"/>
    </location>
</feature>
<dbReference type="InterPro" id="IPR043504">
    <property type="entry name" value="Peptidase_S1_PA_chymotrypsin"/>
</dbReference>
<dbReference type="PANTHER" id="PTHR24256">
    <property type="entry name" value="TRYPTASE-RELATED"/>
    <property type="match status" value="1"/>
</dbReference>
<evidence type="ECO:0000259" key="3">
    <source>
        <dbReference type="PROSITE" id="PS50240"/>
    </source>
</evidence>
<dbReference type="EMBL" id="BGZK01002184">
    <property type="protein sequence ID" value="GBP91583.1"/>
    <property type="molecule type" value="Genomic_DNA"/>
</dbReference>
<dbReference type="GO" id="GO:0004252">
    <property type="term" value="F:serine-type endopeptidase activity"/>
    <property type="evidence" value="ECO:0007669"/>
    <property type="project" value="InterPro"/>
</dbReference>
<reference evidence="4 5" key="1">
    <citation type="journal article" date="2019" name="Commun. Biol.">
        <title>The bagworm genome reveals a unique fibroin gene that provides high tensile strength.</title>
        <authorList>
            <person name="Kono N."/>
            <person name="Nakamura H."/>
            <person name="Ohtoshi R."/>
            <person name="Tomita M."/>
            <person name="Numata K."/>
            <person name="Arakawa K."/>
        </authorList>
    </citation>
    <scope>NUCLEOTIDE SEQUENCE [LARGE SCALE GENOMIC DNA]</scope>
</reference>
<comment type="caution">
    <text evidence="4">The sequence shown here is derived from an EMBL/GenBank/DDBJ whole genome shotgun (WGS) entry which is preliminary data.</text>
</comment>
<keyword evidence="1" id="KW-1015">Disulfide bond</keyword>
<dbReference type="STRING" id="151549.A0A4C1ZXK7"/>
<evidence type="ECO:0000256" key="1">
    <source>
        <dbReference type="ARBA" id="ARBA00023157"/>
    </source>
</evidence>
<proteinExistence type="inferred from homology"/>
<evidence type="ECO:0000313" key="4">
    <source>
        <dbReference type="EMBL" id="GBP91583.1"/>
    </source>
</evidence>
<dbReference type="Proteomes" id="UP000299102">
    <property type="component" value="Unassembled WGS sequence"/>
</dbReference>
<dbReference type="PROSITE" id="PS50240">
    <property type="entry name" value="TRYPSIN_DOM"/>
    <property type="match status" value="1"/>
</dbReference>
<dbReference type="SUPFAM" id="SSF50494">
    <property type="entry name" value="Trypsin-like serine proteases"/>
    <property type="match status" value="1"/>
</dbReference>
<dbReference type="SMART" id="SM00020">
    <property type="entry name" value="Tryp_SPc"/>
    <property type="match status" value="1"/>
</dbReference>
<comment type="similarity">
    <text evidence="2">Belongs to the peptidase S1 family. CLIP subfamily.</text>
</comment>
<protein>
    <submittedName>
        <fullName evidence="4">Limulus clotting factor C</fullName>
    </submittedName>
</protein>
<evidence type="ECO:0000256" key="2">
    <source>
        <dbReference type="ARBA" id="ARBA00024195"/>
    </source>
</evidence>
<dbReference type="Pfam" id="PF00089">
    <property type="entry name" value="Trypsin"/>
    <property type="match status" value="1"/>
</dbReference>